<evidence type="ECO:0000256" key="10">
    <source>
        <dbReference type="ARBA" id="ARBA00023002"/>
    </source>
</evidence>
<name>A0A8B8I0J2_VANTA</name>
<accession>A0A8B8I0J2</accession>
<dbReference type="InterPro" id="IPR002401">
    <property type="entry name" value="Cyt_P450_E_grp-I"/>
</dbReference>
<evidence type="ECO:0000256" key="14">
    <source>
        <dbReference type="ARBA" id="ARBA00047827"/>
    </source>
</evidence>
<comment type="subcellular location">
    <subcellularLocation>
        <location evidence="3">Endoplasmic reticulum membrane</location>
        <topology evidence="3">Peripheral membrane protein</topology>
    </subcellularLocation>
    <subcellularLocation>
        <location evidence="2">Microsome membrane</location>
        <topology evidence="2">Peripheral membrane protein</topology>
    </subcellularLocation>
</comment>
<evidence type="ECO:0000256" key="2">
    <source>
        <dbReference type="ARBA" id="ARBA00004174"/>
    </source>
</evidence>
<evidence type="ECO:0000256" key="8">
    <source>
        <dbReference type="ARBA" id="ARBA00022824"/>
    </source>
</evidence>
<keyword evidence="12 16" id="KW-0503">Monooxygenase</keyword>
<dbReference type="EC" id="1.14.14.1" evidence="5"/>
<keyword evidence="9" id="KW-0492">Microsome</keyword>
<dbReference type="InterPro" id="IPR001128">
    <property type="entry name" value="Cyt_P450"/>
</dbReference>
<dbReference type="RefSeq" id="XP_026490604.1">
    <property type="nucleotide sequence ID" value="XM_026634819.2"/>
</dbReference>
<dbReference type="GO" id="GO:0016712">
    <property type="term" value="F:oxidoreductase activity, acting on paired donors, with incorporation or reduction of molecular oxygen, reduced flavin or flavoprotein as one donor, and incorporation of one atom of oxygen"/>
    <property type="evidence" value="ECO:0007669"/>
    <property type="project" value="UniProtKB-EC"/>
</dbReference>
<organism evidence="17 18">
    <name type="scientific">Vanessa tameamea</name>
    <name type="common">Kamehameha butterfly</name>
    <dbReference type="NCBI Taxonomy" id="334116"/>
    <lineage>
        <taxon>Eukaryota</taxon>
        <taxon>Metazoa</taxon>
        <taxon>Ecdysozoa</taxon>
        <taxon>Arthropoda</taxon>
        <taxon>Hexapoda</taxon>
        <taxon>Insecta</taxon>
        <taxon>Pterygota</taxon>
        <taxon>Neoptera</taxon>
        <taxon>Endopterygota</taxon>
        <taxon>Lepidoptera</taxon>
        <taxon>Glossata</taxon>
        <taxon>Ditrysia</taxon>
        <taxon>Papilionoidea</taxon>
        <taxon>Nymphalidae</taxon>
        <taxon>Nymphalinae</taxon>
        <taxon>Vanessa</taxon>
    </lineage>
</organism>
<dbReference type="SUPFAM" id="SSF48264">
    <property type="entry name" value="Cytochrome P450"/>
    <property type="match status" value="1"/>
</dbReference>
<evidence type="ECO:0000256" key="15">
    <source>
        <dbReference type="PIRSR" id="PIRSR602401-1"/>
    </source>
</evidence>
<evidence type="ECO:0000256" key="1">
    <source>
        <dbReference type="ARBA" id="ARBA00001971"/>
    </source>
</evidence>
<dbReference type="InterPro" id="IPR017972">
    <property type="entry name" value="Cyt_P450_CS"/>
</dbReference>
<feature type="binding site" description="axial binding residue" evidence="15">
    <location>
        <position position="453"/>
    </location>
    <ligand>
        <name>heme</name>
        <dbReference type="ChEBI" id="CHEBI:30413"/>
    </ligand>
    <ligandPart>
        <name>Fe</name>
        <dbReference type="ChEBI" id="CHEBI:18248"/>
    </ligandPart>
</feature>
<dbReference type="PRINTS" id="PR00385">
    <property type="entry name" value="P450"/>
</dbReference>
<comment type="catalytic activity">
    <reaction evidence="14">
        <text>an organic molecule + reduced [NADPH--hemoprotein reductase] + O2 = an alcohol + oxidized [NADPH--hemoprotein reductase] + H2O + H(+)</text>
        <dbReference type="Rhea" id="RHEA:17149"/>
        <dbReference type="Rhea" id="RHEA-COMP:11964"/>
        <dbReference type="Rhea" id="RHEA-COMP:11965"/>
        <dbReference type="ChEBI" id="CHEBI:15377"/>
        <dbReference type="ChEBI" id="CHEBI:15378"/>
        <dbReference type="ChEBI" id="CHEBI:15379"/>
        <dbReference type="ChEBI" id="CHEBI:30879"/>
        <dbReference type="ChEBI" id="CHEBI:57618"/>
        <dbReference type="ChEBI" id="CHEBI:58210"/>
        <dbReference type="ChEBI" id="CHEBI:142491"/>
        <dbReference type="EC" id="1.14.14.1"/>
    </reaction>
</comment>
<dbReference type="CDD" id="cd11056">
    <property type="entry name" value="CYP6-like"/>
    <property type="match status" value="1"/>
</dbReference>
<dbReference type="GeneID" id="113396765"/>
<dbReference type="AlphaFoldDB" id="A0A8B8I0J2"/>
<dbReference type="InterPro" id="IPR050476">
    <property type="entry name" value="Insect_CytP450_Detox"/>
</dbReference>
<evidence type="ECO:0000256" key="7">
    <source>
        <dbReference type="ARBA" id="ARBA00022723"/>
    </source>
</evidence>
<keyword evidence="7 15" id="KW-0479">Metal-binding</keyword>
<dbReference type="PANTHER" id="PTHR24292:SF45">
    <property type="entry name" value="CYTOCHROME P450 6G1-RELATED"/>
    <property type="match status" value="1"/>
</dbReference>
<evidence type="ECO:0000256" key="6">
    <source>
        <dbReference type="ARBA" id="ARBA00022617"/>
    </source>
</evidence>
<evidence type="ECO:0000256" key="11">
    <source>
        <dbReference type="ARBA" id="ARBA00023004"/>
    </source>
</evidence>
<sequence>MILILIVIFCIAFYFYGTRNFKYWEKRGVPYEKPLILVGSNLKQFIDRVSVSQRFSAFYRAYPNERFVGFFEGNNPSILVRDPELIKHMLISDFRYIPYRGLNPHKTAVEPLMKNLFTADGDVWKLMRQKLTPSFTTSKLKAMFPLIIDRTNKLEKLADSFSESGKEIDIRELMAKYTTDFVGACGFGVDSAALENENSDFRKLGKRLFSVTMRDHFVSLLKRSAPETFKDLHFFAPEIETKAFSILGQIMEQRNYKPSGRNDFMDLMLELRQKNKVVGESVEKFNPDGTPQIVELELDDKLICAQIFVFFAAGFETSSSASSYLLHTLAYHPEIQERCQKEVDDVLKNYDGKLCFDAVHDMKYLAMALKESMRLLPSPGFLLRKTSSKYKIPESDVTLDEDTMIIISTDGLCSDEKYFDEPEKFIPERFHPDNIRKIKPYTFMPFGEGPRACIGERMGLMQSLAGIATILKKFTVVPSRNSIRNPRIDPKSILVETIIGGLPLNLIRRQKVD</sequence>
<dbReference type="GO" id="GO:0005789">
    <property type="term" value="C:endoplasmic reticulum membrane"/>
    <property type="evidence" value="ECO:0007669"/>
    <property type="project" value="UniProtKB-SubCell"/>
</dbReference>
<gene>
    <name evidence="18" type="primary">LOC113396765</name>
</gene>
<comment type="similarity">
    <text evidence="4 16">Belongs to the cytochrome P450 family.</text>
</comment>
<keyword evidence="6 15" id="KW-0349">Heme</keyword>
<dbReference type="OMA" id="SHHDARY"/>
<reference evidence="18" key="1">
    <citation type="submission" date="2025-08" db="UniProtKB">
        <authorList>
            <consortium name="RefSeq"/>
        </authorList>
    </citation>
    <scope>IDENTIFICATION</scope>
    <source>
        <tissue evidence="18">Whole body</tissue>
    </source>
</reference>
<keyword evidence="11 15" id="KW-0408">Iron</keyword>
<evidence type="ECO:0000313" key="18">
    <source>
        <dbReference type="RefSeq" id="XP_026490604.1"/>
    </source>
</evidence>
<dbReference type="FunFam" id="1.10.630.10:FF:000042">
    <property type="entry name" value="Cytochrome P450"/>
    <property type="match status" value="1"/>
</dbReference>
<evidence type="ECO:0000256" key="4">
    <source>
        <dbReference type="ARBA" id="ARBA00010617"/>
    </source>
</evidence>
<keyword evidence="8" id="KW-0256">Endoplasmic reticulum</keyword>
<evidence type="ECO:0000256" key="9">
    <source>
        <dbReference type="ARBA" id="ARBA00022848"/>
    </source>
</evidence>
<dbReference type="InterPro" id="IPR036396">
    <property type="entry name" value="Cyt_P450_sf"/>
</dbReference>
<dbReference type="Proteomes" id="UP001652626">
    <property type="component" value="Chromosome 28"/>
</dbReference>
<comment type="cofactor">
    <cofactor evidence="1 15">
        <name>heme</name>
        <dbReference type="ChEBI" id="CHEBI:30413"/>
    </cofactor>
</comment>
<dbReference type="PROSITE" id="PS00086">
    <property type="entry name" value="CYTOCHROME_P450"/>
    <property type="match status" value="1"/>
</dbReference>
<protein>
    <recommendedName>
        <fullName evidence="5">unspecific monooxygenase</fullName>
        <ecNumber evidence="5">1.14.14.1</ecNumber>
    </recommendedName>
</protein>
<evidence type="ECO:0000313" key="17">
    <source>
        <dbReference type="Proteomes" id="UP001652626"/>
    </source>
</evidence>
<proteinExistence type="inferred from homology"/>
<evidence type="ECO:0000256" key="13">
    <source>
        <dbReference type="ARBA" id="ARBA00023136"/>
    </source>
</evidence>
<dbReference type="PRINTS" id="PR00463">
    <property type="entry name" value="EP450I"/>
</dbReference>
<dbReference type="OrthoDB" id="2789670at2759"/>
<keyword evidence="17" id="KW-1185">Reference proteome</keyword>
<dbReference type="GO" id="GO:0005506">
    <property type="term" value="F:iron ion binding"/>
    <property type="evidence" value="ECO:0007669"/>
    <property type="project" value="InterPro"/>
</dbReference>
<keyword evidence="13" id="KW-0472">Membrane</keyword>
<keyword evidence="10 16" id="KW-0560">Oxidoreductase</keyword>
<evidence type="ECO:0000256" key="12">
    <source>
        <dbReference type="ARBA" id="ARBA00023033"/>
    </source>
</evidence>
<dbReference type="GO" id="GO:0020037">
    <property type="term" value="F:heme binding"/>
    <property type="evidence" value="ECO:0007669"/>
    <property type="project" value="InterPro"/>
</dbReference>
<dbReference type="Pfam" id="PF00067">
    <property type="entry name" value="p450"/>
    <property type="match status" value="1"/>
</dbReference>
<evidence type="ECO:0000256" key="5">
    <source>
        <dbReference type="ARBA" id="ARBA00012109"/>
    </source>
</evidence>
<evidence type="ECO:0000256" key="3">
    <source>
        <dbReference type="ARBA" id="ARBA00004406"/>
    </source>
</evidence>
<dbReference type="Gene3D" id="1.10.630.10">
    <property type="entry name" value="Cytochrome P450"/>
    <property type="match status" value="1"/>
</dbReference>
<evidence type="ECO:0000256" key="16">
    <source>
        <dbReference type="RuleBase" id="RU000461"/>
    </source>
</evidence>
<dbReference type="PANTHER" id="PTHR24292">
    <property type="entry name" value="CYTOCHROME P450"/>
    <property type="match status" value="1"/>
</dbReference>